<sequence length="313" mass="35774">METTKRTKREMTERLLGNTEERYFGEGFKYFKSNIIEFKAAEKLITGKIKCSYYGPARPRNEAPHLGSIEYLSLALRIASYGLNRLGYYKLQVVNYSFLCRYSLTISKTLEMGTHPFSCRLLHSRWDDDCMQGTVSTFEINIGKNKIIIGVDHSGGGRILDLPPQETLSLDMENMHSLGYKHTALQLDNITYRLAKKKIKCSLQYKQLTAEGTMQGIGSSRESLLSTDATRVFGQLMQILVYKLNKSNRLQCPNIWLRKMTLTLDRQHFSGSTEAIVTFDQIREIKQGDKLWNLISLTGTVGNYEGSFEVAYH</sequence>
<name>A0A1T5FGA9_9SPHI</name>
<reference evidence="2" key="1">
    <citation type="submission" date="2017-02" db="EMBL/GenBank/DDBJ databases">
        <authorList>
            <person name="Varghese N."/>
            <person name="Submissions S."/>
        </authorList>
    </citation>
    <scope>NUCLEOTIDE SEQUENCE [LARGE SCALE GENOMIC DNA]</scope>
    <source>
        <strain evidence="2">DSM 24091</strain>
    </source>
</reference>
<dbReference type="RefSeq" id="WP_079644576.1">
    <property type="nucleotide sequence ID" value="NZ_FUZF01000016.1"/>
</dbReference>
<dbReference type="Pfam" id="PF05655">
    <property type="entry name" value="AvrD"/>
    <property type="match status" value="1"/>
</dbReference>
<gene>
    <name evidence="1" type="ORF">SAMN05660841_03216</name>
</gene>
<evidence type="ECO:0000313" key="1">
    <source>
        <dbReference type="EMBL" id="SKB95118.1"/>
    </source>
</evidence>
<evidence type="ECO:0000313" key="2">
    <source>
        <dbReference type="Proteomes" id="UP000190150"/>
    </source>
</evidence>
<proteinExistence type="predicted"/>
<dbReference type="OrthoDB" id="705279at2"/>
<dbReference type="InterPro" id="IPR008799">
    <property type="entry name" value="Pseudomon_AvrD"/>
</dbReference>
<accession>A0A1T5FGA9</accession>
<organism evidence="1 2">
    <name type="scientific">Sphingobacterium nematocida</name>
    <dbReference type="NCBI Taxonomy" id="1513896"/>
    <lineage>
        <taxon>Bacteria</taxon>
        <taxon>Pseudomonadati</taxon>
        <taxon>Bacteroidota</taxon>
        <taxon>Sphingobacteriia</taxon>
        <taxon>Sphingobacteriales</taxon>
        <taxon>Sphingobacteriaceae</taxon>
        <taxon>Sphingobacterium</taxon>
    </lineage>
</organism>
<keyword evidence="2" id="KW-1185">Reference proteome</keyword>
<dbReference type="EMBL" id="FUZF01000016">
    <property type="protein sequence ID" value="SKB95118.1"/>
    <property type="molecule type" value="Genomic_DNA"/>
</dbReference>
<dbReference type="STRING" id="1513896.SAMN05660841_03216"/>
<dbReference type="AlphaFoldDB" id="A0A1T5FGA9"/>
<dbReference type="Proteomes" id="UP000190150">
    <property type="component" value="Unassembled WGS sequence"/>
</dbReference>
<protein>
    <submittedName>
        <fullName evidence="1">Avirulence D protein (AvrD)</fullName>
    </submittedName>
</protein>